<dbReference type="InterPro" id="IPR001179">
    <property type="entry name" value="PPIase_FKBP_dom"/>
</dbReference>
<dbReference type="HAMAP" id="MF_00303">
    <property type="entry name" value="Trigger_factor_Tig"/>
    <property type="match status" value="1"/>
</dbReference>
<evidence type="ECO:0000256" key="6">
    <source>
        <dbReference type="ARBA" id="ARBA00023110"/>
    </source>
</evidence>
<dbReference type="GO" id="GO:0003755">
    <property type="term" value="F:peptidyl-prolyl cis-trans isomerase activity"/>
    <property type="evidence" value="ECO:0007669"/>
    <property type="project" value="UniProtKB-UniRule"/>
</dbReference>
<evidence type="ECO:0000256" key="4">
    <source>
        <dbReference type="ARBA" id="ARBA00016902"/>
    </source>
</evidence>
<dbReference type="InterPro" id="IPR008881">
    <property type="entry name" value="Trigger_fac_ribosome-bd_bac"/>
</dbReference>
<evidence type="ECO:0000256" key="2">
    <source>
        <dbReference type="ARBA" id="ARBA00005464"/>
    </source>
</evidence>
<evidence type="ECO:0000256" key="11">
    <source>
        <dbReference type="HAMAP-Rule" id="MF_00303"/>
    </source>
</evidence>
<gene>
    <name evidence="11" type="primary">tig</name>
    <name evidence="16" type="ORF">FEF26_00480</name>
</gene>
<feature type="region of interest" description="Disordered" evidence="12">
    <location>
        <begin position="366"/>
        <end position="388"/>
    </location>
</feature>
<feature type="domain" description="PPIase FKBP-type" evidence="13">
    <location>
        <begin position="220"/>
        <end position="276"/>
    </location>
</feature>
<dbReference type="GO" id="GO:0043335">
    <property type="term" value="P:protein unfolding"/>
    <property type="evidence" value="ECO:0007669"/>
    <property type="project" value="TreeGrafter"/>
</dbReference>
<dbReference type="Gene3D" id="1.10.3120.10">
    <property type="entry name" value="Trigger factor, C-terminal domain"/>
    <property type="match status" value="1"/>
</dbReference>
<evidence type="ECO:0000313" key="16">
    <source>
        <dbReference type="EMBL" id="TLQ01529.1"/>
    </source>
</evidence>
<feature type="domain" description="Trigger factor ribosome-binding bacterial" evidence="14">
    <location>
        <begin position="61"/>
        <end position="208"/>
    </location>
</feature>
<comment type="similarity">
    <text evidence="2 11">Belongs to the FKBP-type PPIase family. Tig subfamily.</text>
</comment>
<keyword evidence="6 11" id="KW-0697">Rotamase</keyword>
<sequence length="528" mass="58243">MGARGRRFKSCHPDSVRSWPRAAAVIFGLERQRPVVHRRWIWPQYNVKFCNRSNRSPYVVKSTVEELNPTRIKLTVEVSGEELEPKIRAAYKSIANQVQIPGFRKGKVPAPIIDQRFGREAVIQQAINDGLQEFYQAGLVEAEITPLSRPEVEVEEIPDVETNEGTLKFSGELDVKPTVELPDYSGLEVEVEAVEADDEAVQEELDALRSRFGTLKDVERPATTDDFVTIDLTATIGEEEVDNATGLSYQVGAGTMLDGLDEALEGLSAGEDATFNSTLAGGEHSGEEATAKVTLTAVKERELPEADDDFAQMASEFDTIDELKEDLKSKAASTVLEKQGVEARDKVLEKLMSLVEVPVPESVVEEQISQHFSSQGHSEGDSHDTDDHRAEIREQTSEAFRNEIVLDLIAEKEEIGVEQGEIIEYIVATAQQYGMEPNQFAQMLDQAGQVPMIMGEVRRRKALAKVLELATVTDSEGKTVDLTEFVTPAEEQEDQDAAEAVEADAPESESEEATEADTDSAEDQTEAK</sequence>
<dbReference type="AlphaFoldDB" id="A0A5R9BLR0"/>
<proteinExistence type="inferred from homology"/>
<feature type="compositionally biased region" description="Basic and acidic residues" evidence="12">
    <location>
        <begin position="378"/>
        <end position="388"/>
    </location>
</feature>
<evidence type="ECO:0000256" key="7">
    <source>
        <dbReference type="ARBA" id="ARBA00023186"/>
    </source>
</evidence>
<evidence type="ECO:0000259" key="14">
    <source>
        <dbReference type="Pfam" id="PF05697"/>
    </source>
</evidence>
<dbReference type="InterPro" id="IPR037041">
    <property type="entry name" value="Trigger_fac_C_sf"/>
</dbReference>
<dbReference type="InterPro" id="IPR008880">
    <property type="entry name" value="Trigger_fac_C"/>
</dbReference>
<dbReference type="Proteomes" id="UP000310458">
    <property type="component" value="Unassembled WGS sequence"/>
</dbReference>
<keyword evidence="11" id="KW-0963">Cytoplasm</keyword>
<evidence type="ECO:0000259" key="15">
    <source>
        <dbReference type="Pfam" id="PF05698"/>
    </source>
</evidence>
<feature type="region of interest" description="Disordered" evidence="12">
    <location>
        <begin position="485"/>
        <end position="528"/>
    </location>
</feature>
<dbReference type="EC" id="5.2.1.8" evidence="3 11"/>
<feature type="compositionally biased region" description="Acidic residues" evidence="12">
    <location>
        <begin position="490"/>
        <end position="528"/>
    </location>
</feature>
<dbReference type="Pfam" id="PF00254">
    <property type="entry name" value="FKBP_C"/>
    <property type="match status" value="1"/>
</dbReference>
<evidence type="ECO:0000256" key="5">
    <source>
        <dbReference type="ARBA" id="ARBA00022618"/>
    </source>
</evidence>
<dbReference type="EMBL" id="VAVZ01000001">
    <property type="protein sequence ID" value="TLQ01529.1"/>
    <property type="molecule type" value="Genomic_DNA"/>
</dbReference>
<dbReference type="GO" id="GO:0005737">
    <property type="term" value="C:cytoplasm"/>
    <property type="evidence" value="ECO:0007669"/>
    <property type="project" value="UniProtKB-SubCell"/>
</dbReference>
<evidence type="ECO:0000256" key="3">
    <source>
        <dbReference type="ARBA" id="ARBA00013194"/>
    </source>
</evidence>
<reference evidence="16 17" key="1">
    <citation type="submission" date="2019-05" db="EMBL/GenBank/DDBJ databases">
        <title>Nesterenkonia sp. GY074 isolated from the Southern Atlantic Ocean.</title>
        <authorList>
            <person name="Zhang G."/>
        </authorList>
    </citation>
    <scope>NUCLEOTIDE SEQUENCE [LARGE SCALE GENOMIC DNA]</scope>
    <source>
        <strain evidence="16 17">GY074</strain>
    </source>
</reference>
<accession>A0A5R9BLR0</accession>
<dbReference type="GO" id="GO:0043022">
    <property type="term" value="F:ribosome binding"/>
    <property type="evidence" value="ECO:0007669"/>
    <property type="project" value="TreeGrafter"/>
</dbReference>
<feature type="domain" description="Trigger factor C-terminal" evidence="15">
    <location>
        <begin position="319"/>
        <end position="468"/>
    </location>
</feature>
<comment type="function">
    <text evidence="11">Involved in protein export. Acts as a chaperone by maintaining the newly synthesized protein in an open conformation. Functions as a peptidyl-prolyl cis-trans isomerase.</text>
</comment>
<evidence type="ECO:0000256" key="9">
    <source>
        <dbReference type="ARBA" id="ARBA00023306"/>
    </source>
</evidence>
<dbReference type="GO" id="GO:0044183">
    <property type="term" value="F:protein folding chaperone"/>
    <property type="evidence" value="ECO:0007669"/>
    <property type="project" value="TreeGrafter"/>
</dbReference>
<dbReference type="GO" id="GO:0015031">
    <property type="term" value="P:protein transport"/>
    <property type="evidence" value="ECO:0007669"/>
    <property type="project" value="UniProtKB-UniRule"/>
</dbReference>
<evidence type="ECO:0000256" key="10">
    <source>
        <dbReference type="ARBA" id="ARBA00029986"/>
    </source>
</evidence>
<name>A0A5R9BLR0_9MICC</name>
<keyword evidence="8 11" id="KW-0413">Isomerase</keyword>
<comment type="domain">
    <text evidence="11">Consists of 3 domains; the N-terminus binds the ribosome, the middle domain has PPIase activity, while the C-terminus has intrinsic chaperone activity on its own.</text>
</comment>
<comment type="catalytic activity">
    <reaction evidence="1 11">
        <text>[protein]-peptidylproline (omega=180) = [protein]-peptidylproline (omega=0)</text>
        <dbReference type="Rhea" id="RHEA:16237"/>
        <dbReference type="Rhea" id="RHEA-COMP:10747"/>
        <dbReference type="Rhea" id="RHEA-COMP:10748"/>
        <dbReference type="ChEBI" id="CHEBI:83833"/>
        <dbReference type="ChEBI" id="CHEBI:83834"/>
        <dbReference type="EC" id="5.2.1.8"/>
    </reaction>
</comment>
<dbReference type="GO" id="GO:0051301">
    <property type="term" value="P:cell division"/>
    <property type="evidence" value="ECO:0007669"/>
    <property type="project" value="UniProtKB-KW"/>
</dbReference>
<keyword evidence="9 11" id="KW-0131">Cell cycle</keyword>
<dbReference type="Pfam" id="PF05698">
    <property type="entry name" value="Trigger_C"/>
    <property type="match status" value="1"/>
</dbReference>
<dbReference type="InterPro" id="IPR027304">
    <property type="entry name" value="Trigger_fact/SurA_dom_sf"/>
</dbReference>
<evidence type="ECO:0000256" key="12">
    <source>
        <dbReference type="SAM" id="MobiDB-lite"/>
    </source>
</evidence>
<keyword evidence="5 11" id="KW-0132">Cell division</keyword>
<dbReference type="InterPro" id="IPR005215">
    <property type="entry name" value="Trig_fac"/>
</dbReference>
<organism evidence="16 17">
    <name type="scientific">Nesterenkonia salmonea</name>
    <dbReference type="NCBI Taxonomy" id="1804987"/>
    <lineage>
        <taxon>Bacteria</taxon>
        <taxon>Bacillati</taxon>
        <taxon>Actinomycetota</taxon>
        <taxon>Actinomycetes</taxon>
        <taxon>Micrococcales</taxon>
        <taxon>Micrococcaceae</taxon>
        <taxon>Nesterenkonia</taxon>
    </lineage>
</organism>
<keyword evidence="7 11" id="KW-0143">Chaperone</keyword>
<dbReference type="SUPFAM" id="SSF109998">
    <property type="entry name" value="Triger factor/SurA peptide-binding domain-like"/>
    <property type="match status" value="1"/>
</dbReference>
<dbReference type="Pfam" id="PF05697">
    <property type="entry name" value="Trigger_N"/>
    <property type="match status" value="1"/>
</dbReference>
<evidence type="ECO:0000259" key="13">
    <source>
        <dbReference type="Pfam" id="PF00254"/>
    </source>
</evidence>
<dbReference type="SUPFAM" id="SSF54534">
    <property type="entry name" value="FKBP-like"/>
    <property type="match status" value="1"/>
</dbReference>
<feature type="compositionally biased region" description="Polar residues" evidence="12">
    <location>
        <begin position="367"/>
        <end position="377"/>
    </location>
</feature>
<comment type="caution">
    <text evidence="16">The sequence shown here is derived from an EMBL/GenBank/DDBJ whole genome shotgun (WGS) entry which is preliminary data.</text>
</comment>
<dbReference type="Gene3D" id="3.30.70.1050">
    <property type="entry name" value="Trigger factor ribosome-binding domain"/>
    <property type="match status" value="1"/>
</dbReference>
<dbReference type="Gene3D" id="3.10.50.40">
    <property type="match status" value="1"/>
</dbReference>
<dbReference type="SUPFAM" id="SSF102735">
    <property type="entry name" value="Trigger factor ribosome-binding domain"/>
    <property type="match status" value="1"/>
</dbReference>
<dbReference type="InterPro" id="IPR046357">
    <property type="entry name" value="PPIase_dom_sf"/>
</dbReference>
<evidence type="ECO:0000256" key="8">
    <source>
        <dbReference type="ARBA" id="ARBA00023235"/>
    </source>
</evidence>
<dbReference type="GO" id="GO:0051083">
    <property type="term" value="P:'de novo' cotranslational protein folding"/>
    <property type="evidence" value="ECO:0007669"/>
    <property type="project" value="TreeGrafter"/>
</dbReference>
<protein>
    <recommendedName>
        <fullName evidence="4 11">Trigger factor</fullName>
        <shortName evidence="11">TF</shortName>
        <ecNumber evidence="3 11">5.2.1.8</ecNumber>
    </recommendedName>
    <alternativeName>
        <fullName evidence="10 11">PPIase</fullName>
    </alternativeName>
</protein>
<dbReference type="PANTHER" id="PTHR30560">
    <property type="entry name" value="TRIGGER FACTOR CHAPERONE AND PEPTIDYL-PROLYL CIS/TRANS ISOMERASE"/>
    <property type="match status" value="1"/>
</dbReference>
<evidence type="ECO:0000313" key="17">
    <source>
        <dbReference type="Proteomes" id="UP000310458"/>
    </source>
</evidence>
<dbReference type="PANTHER" id="PTHR30560:SF3">
    <property type="entry name" value="TRIGGER FACTOR-LIKE PROTEIN TIG, CHLOROPLASTIC"/>
    <property type="match status" value="1"/>
</dbReference>
<dbReference type="NCBIfam" id="TIGR00115">
    <property type="entry name" value="tig"/>
    <property type="match status" value="1"/>
</dbReference>
<evidence type="ECO:0000256" key="1">
    <source>
        <dbReference type="ARBA" id="ARBA00000971"/>
    </source>
</evidence>
<keyword evidence="17" id="KW-1185">Reference proteome</keyword>
<dbReference type="InterPro" id="IPR036611">
    <property type="entry name" value="Trigger_fac_ribosome-bd_sf"/>
</dbReference>
<comment type="subcellular location">
    <subcellularLocation>
        <location evidence="11">Cytoplasm</location>
    </subcellularLocation>
    <text evidence="11">About half TF is bound to the ribosome near the polypeptide exit tunnel while the other half is free in the cytoplasm.</text>
</comment>
<dbReference type="OrthoDB" id="9767721at2"/>